<feature type="domain" description="DUF3631" evidence="1">
    <location>
        <begin position="267"/>
        <end position="447"/>
    </location>
</feature>
<proteinExistence type="predicted"/>
<accession>G9EN66</accession>
<sequence>MDNINNLIDMAVSDAKTNDYIDIVMTALSELKSNAGAIFEEPVLLALMAIRESSPAEWQRARALMKEEKVQLSEIDRLTMAKSSNHNETSIIFPDETLWPSMVNGAHLLDDIVCFINTHIVAEPETAQAAALWIVFTWLTDVVNVAPLVNITAPEKRCGKSEMLAILGLLVYRPLLAANMGSAPMFRLIDQYHPTLLIDEVDTFLSLHDDMRGILNAGFTRSASFVYRCVGDHHGVKQFSVWGAKALCGIGGVDKLPTLSDRSIPIRLRRKLKGEKSVKVRHHDQQLVAILRQQLARFTQDAKNDIRSYQSIDIPELNDRANDCWEPLFAIASIAGGNWPKIARSAAIILHGMEEYVPTIGEQLLCSVKDVFEQKGCDRIKTTDLLDALAMDDELPWATWNKGKLMTPYQLGKRLSEYGIRSGTVRFGTKTAKGFKLEQFTEVFDRYLASDAVVETVTSSQLLPQQGFMSFEKGNKENNVTNLSTLKPISTIECDDVTESLPEIIDGEVF</sequence>
<dbReference type="Proteomes" id="UP000002770">
    <property type="component" value="Unassembled WGS sequence"/>
</dbReference>
<dbReference type="AlphaFoldDB" id="G9EN66"/>
<dbReference type="EMBL" id="JH413817">
    <property type="protein sequence ID" value="EHL31227.1"/>
    <property type="molecule type" value="Genomic_DNA"/>
</dbReference>
<dbReference type="Pfam" id="PF12307">
    <property type="entry name" value="DUF3631"/>
    <property type="match status" value="1"/>
</dbReference>
<dbReference type="HOGENOM" id="CLU_041012_0_0_6"/>
<dbReference type="InterPro" id="IPR022081">
    <property type="entry name" value="DUF3631"/>
</dbReference>
<dbReference type="InParanoid" id="G9EN66"/>
<keyword evidence="3" id="KW-1185">Reference proteome</keyword>
<protein>
    <recommendedName>
        <fullName evidence="1">DUF3631 domain-containing protein</fullName>
    </recommendedName>
</protein>
<dbReference type="RefSeq" id="WP_006870617.1">
    <property type="nucleotide sequence ID" value="NZ_JH413817.1"/>
</dbReference>
<evidence type="ECO:0000313" key="2">
    <source>
        <dbReference type="EMBL" id="EHL31227.1"/>
    </source>
</evidence>
<gene>
    <name evidence="2" type="ORF">LDG_6687</name>
</gene>
<dbReference type="eggNOG" id="COG4643">
    <property type="taxonomic scope" value="Bacteria"/>
</dbReference>
<evidence type="ECO:0000313" key="3">
    <source>
        <dbReference type="Proteomes" id="UP000002770"/>
    </source>
</evidence>
<organism evidence="2 3">
    <name type="scientific">Legionella drancourtii LLAP12</name>
    <dbReference type="NCBI Taxonomy" id="658187"/>
    <lineage>
        <taxon>Bacteria</taxon>
        <taxon>Pseudomonadati</taxon>
        <taxon>Pseudomonadota</taxon>
        <taxon>Gammaproteobacteria</taxon>
        <taxon>Legionellales</taxon>
        <taxon>Legionellaceae</taxon>
        <taxon>Legionella</taxon>
    </lineage>
</organism>
<dbReference type="STRING" id="658187.LDG_6687"/>
<reference evidence="2 3" key="1">
    <citation type="journal article" date="2011" name="BMC Genomics">
        <title>Insight into cross-talk between intra-amoebal pathogens.</title>
        <authorList>
            <person name="Gimenez G."/>
            <person name="Bertelli C."/>
            <person name="Moliner C."/>
            <person name="Robert C."/>
            <person name="Raoult D."/>
            <person name="Fournier P.E."/>
            <person name="Greub G."/>
        </authorList>
    </citation>
    <scope>NUCLEOTIDE SEQUENCE [LARGE SCALE GENOMIC DNA]</scope>
    <source>
        <strain evidence="2 3">LLAP12</strain>
    </source>
</reference>
<name>G9EN66_9GAMM</name>
<evidence type="ECO:0000259" key="1">
    <source>
        <dbReference type="Pfam" id="PF12307"/>
    </source>
</evidence>